<sequence>MTPTSSGRNVEGDLHLDSGAFCTCIGKDYLDRIYTNCKESLMPIEGINLSSVRKDMHPLGIFEAAMIFPHSSGSIRLKVEFVMNNYTSHHFILGNDYQKIYGIDINNHKDRYFAIGENKRKKFAFSPEKEK</sequence>
<protein>
    <submittedName>
        <fullName evidence="1">Uncharacterized protein</fullName>
    </submittedName>
</protein>
<gene>
    <name evidence="1" type="ORF">O181_129373</name>
</gene>
<dbReference type="EMBL" id="AVOT02135107">
    <property type="protein sequence ID" value="MBW0589658.1"/>
    <property type="molecule type" value="Genomic_DNA"/>
</dbReference>
<keyword evidence="2" id="KW-1185">Reference proteome</keyword>
<proteinExistence type="predicted"/>
<dbReference type="AlphaFoldDB" id="A0A9Q3KY15"/>
<name>A0A9Q3KY15_9BASI</name>
<organism evidence="1 2">
    <name type="scientific">Austropuccinia psidii MF-1</name>
    <dbReference type="NCBI Taxonomy" id="1389203"/>
    <lineage>
        <taxon>Eukaryota</taxon>
        <taxon>Fungi</taxon>
        <taxon>Dikarya</taxon>
        <taxon>Basidiomycota</taxon>
        <taxon>Pucciniomycotina</taxon>
        <taxon>Pucciniomycetes</taxon>
        <taxon>Pucciniales</taxon>
        <taxon>Sphaerophragmiaceae</taxon>
        <taxon>Austropuccinia</taxon>
    </lineage>
</organism>
<dbReference type="Proteomes" id="UP000765509">
    <property type="component" value="Unassembled WGS sequence"/>
</dbReference>
<evidence type="ECO:0000313" key="2">
    <source>
        <dbReference type="Proteomes" id="UP000765509"/>
    </source>
</evidence>
<accession>A0A9Q3KY15</accession>
<reference evidence="1" key="1">
    <citation type="submission" date="2021-03" db="EMBL/GenBank/DDBJ databases">
        <title>Draft genome sequence of rust myrtle Austropuccinia psidii MF-1, a brazilian biotype.</title>
        <authorList>
            <person name="Quecine M.C."/>
            <person name="Pachon D.M.R."/>
            <person name="Bonatelli M.L."/>
            <person name="Correr F.H."/>
            <person name="Franceschini L.M."/>
            <person name="Leite T.F."/>
            <person name="Margarido G.R.A."/>
            <person name="Almeida C.A."/>
            <person name="Ferrarezi J.A."/>
            <person name="Labate C.A."/>
        </authorList>
    </citation>
    <scope>NUCLEOTIDE SEQUENCE</scope>
    <source>
        <strain evidence="1">MF-1</strain>
    </source>
</reference>
<evidence type="ECO:0000313" key="1">
    <source>
        <dbReference type="EMBL" id="MBW0589658.1"/>
    </source>
</evidence>
<comment type="caution">
    <text evidence="1">The sequence shown here is derived from an EMBL/GenBank/DDBJ whole genome shotgun (WGS) entry which is preliminary data.</text>
</comment>